<accession>S9UIK1</accession>
<evidence type="ECO:0000256" key="1">
    <source>
        <dbReference type="PROSITE-ProRule" id="PRU00339"/>
    </source>
</evidence>
<feature type="repeat" description="TPR" evidence="1">
    <location>
        <begin position="189"/>
        <end position="222"/>
    </location>
</feature>
<dbReference type="Proteomes" id="UP000015354">
    <property type="component" value="Unassembled WGS sequence"/>
</dbReference>
<keyword evidence="3" id="KW-1185">Reference proteome</keyword>
<evidence type="ECO:0000313" key="3">
    <source>
        <dbReference type="Proteomes" id="UP000015354"/>
    </source>
</evidence>
<dbReference type="InterPro" id="IPR011990">
    <property type="entry name" value="TPR-like_helical_dom_sf"/>
</dbReference>
<protein>
    <submittedName>
        <fullName evidence="2">Uncharacterized protein</fullName>
    </submittedName>
</protein>
<dbReference type="Gene3D" id="1.25.40.10">
    <property type="entry name" value="Tetratricopeptide repeat domain"/>
    <property type="match status" value="1"/>
</dbReference>
<gene>
    <name evidence="2" type="ORF">STCU_05026</name>
</gene>
<keyword evidence="1" id="KW-0802">TPR repeat</keyword>
<evidence type="ECO:0000313" key="2">
    <source>
        <dbReference type="EMBL" id="EPY28554.1"/>
    </source>
</evidence>
<dbReference type="OrthoDB" id="418911at2759"/>
<dbReference type="InterPro" id="IPR019734">
    <property type="entry name" value="TPR_rpt"/>
</dbReference>
<organism evidence="2 3">
    <name type="scientific">Strigomonas culicis</name>
    <dbReference type="NCBI Taxonomy" id="28005"/>
    <lineage>
        <taxon>Eukaryota</taxon>
        <taxon>Discoba</taxon>
        <taxon>Euglenozoa</taxon>
        <taxon>Kinetoplastea</taxon>
        <taxon>Metakinetoplastina</taxon>
        <taxon>Trypanosomatida</taxon>
        <taxon>Trypanosomatidae</taxon>
        <taxon>Strigomonadinae</taxon>
        <taxon>Strigomonas</taxon>
    </lineage>
</organism>
<dbReference type="AlphaFoldDB" id="S9UIK1"/>
<comment type="caution">
    <text evidence="2">The sequence shown here is derived from an EMBL/GenBank/DDBJ whole genome shotgun (WGS) entry which is preliminary data.</text>
</comment>
<proteinExistence type="predicted"/>
<dbReference type="SUPFAM" id="SSF48452">
    <property type="entry name" value="TPR-like"/>
    <property type="match status" value="1"/>
</dbReference>
<name>S9UIK1_9TRYP</name>
<dbReference type="SMART" id="SM00028">
    <property type="entry name" value="TPR"/>
    <property type="match status" value="2"/>
</dbReference>
<reference evidence="2 3" key="1">
    <citation type="journal article" date="2013" name="PLoS ONE">
        <title>Predicting the Proteins of Angomonas deanei, Strigomonas culicis and Their Respective Endosymbionts Reveals New Aspects of the Trypanosomatidae Family.</title>
        <authorList>
            <person name="Motta M.C."/>
            <person name="Martins A.C."/>
            <person name="de Souza S.S."/>
            <person name="Catta-Preta C.M."/>
            <person name="Silva R."/>
            <person name="Klein C.C."/>
            <person name="de Almeida L.G."/>
            <person name="de Lima Cunha O."/>
            <person name="Ciapina L.P."/>
            <person name="Brocchi M."/>
            <person name="Colabardini A.C."/>
            <person name="de Araujo Lima B."/>
            <person name="Machado C.R."/>
            <person name="de Almeida Soares C.M."/>
            <person name="Probst C.M."/>
            <person name="de Menezes C.B."/>
            <person name="Thompson C.E."/>
            <person name="Bartholomeu D.C."/>
            <person name="Gradia D.F."/>
            <person name="Pavoni D.P."/>
            <person name="Grisard E.C."/>
            <person name="Fantinatti-Garboggini F."/>
            <person name="Marchini F.K."/>
            <person name="Rodrigues-Luiz G.F."/>
            <person name="Wagner G."/>
            <person name="Goldman G.H."/>
            <person name="Fietto J.L."/>
            <person name="Elias M.C."/>
            <person name="Goldman M.H."/>
            <person name="Sagot M.F."/>
            <person name="Pereira M."/>
            <person name="Stoco P.H."/>
            <person name="de Mendonca-Neto R.P."/>
            <person name="Teixeira S.M."/>
            <person name="Maciel T.E."/>
            <person name="de Oliveira Mendes T.A."/>
            <person name="Urmenyi T.P."/>
            <person name="de Souza W."/>
            <person name="Schenkman S."/>
            <person name="de Vasconcelos A.T."/>
        </authorList>
    </citation>
    <scope>NUCLEOTIDE SEQUENCE [LARGE SCALE GENOMIC DNA]</scope>
</reference>
<dbReference type="EMBL" id="ATMH01005026">
    <property type="protein sequence ID" value="EPY28554.1"/>
    <property type="molecule type" value="Genomic_DNA"/>
</dbReference>
<dbReference type="PROSITE" id="PS50005">
    <property type="entry name" value="TPR"/>
    <property type="match status" value="1"/>
</dbReference>
<sequence length="363" mass="39148">MLKQARIRSESTVEQYSKRKATEGYDLWDKDYPLSALRFFIFKAETALPYQQGQLLDAVAELSAQLGSKEDARETYFVAADKYRITQQPLLTELMQVKMTEMDTTAGEALAALLELLRKNDPDGSASAAAGAAEAKRRSGLARCYAYLAELYLTAPPATGEDERAAATRAVEAATRAVAAGTGCWDRVHTAYNVLGEALENVGDLPRAEEAFATAATLCPHYVEALERLISLCEAKQDDADAAAHRALREHHLQLLERLLAAHPRADRVREKAFLVSELQGDAAALAYLDDAIARGPPQEEMESFGVASAAARATLHKARAAILADGGRLGEALAAAQAALAADANDEEAQKLMTDIQGAMKE</sequence>